<feature type="transmembrane region" description="Helical" evidence="6">
    <location>
        <begin position="168"/>
        <end position="186"/>
    </location>
</feature>
<keyword evidence="5 6" id="KW-0472">Membrane</keyword>
<name>A0A5B0TB23_9ENTR</name>
<evidence type="ECO:0000256" key="2">
    <source>
        <dbReference type="ARBA" id="ARBA00022475"/>
    </source>
</evidence>
<feature type="transmembrane region" description="Helical" evidence="6">
    <location>
        <begin position="252"/>
        <end position="270"/>
    </location>
</feature>
<keyword evidence="2" id="KW-1003">Cell membrane</keyword>
<dbReference type="GO" id="GO:0005886">
    <property type="term" value="C:plasma membrane"/>
    <property type="evidence" value="ECO:0007669"/>
    <property type="project" value="UniProtKB-SubCell"/>
</dbReference>
<feature type="transmembrane region" description="Helical" evidence="6">
    <location>
        <begin position="227"/>
        <end position="246"/>
    </location>
</feature>
<evidence type="ECO:0000256" key="6">
    <source>
        <dbReference type="SAM" id="Phobius"/>
    </source>
</evidence>
<dbReference type="PANTHER" id="PTHR32322">
    <property type="entry name" value="INNER MEMBRANE TRANSPORTER"/>
    <property type="match status" value="1"/>
</dbReference>
<dbReference type="Pfam" id="PF00892">
    <property type="entry name" value="EamA"/>
    <property type="match status" value="1"/>
</dbReference>
<feature type="transmembrane region" description="Helical" evidence="6">
    <location>
        <begin position="31"/>
        <end position="50"/>
    </location>
</feature>
<organism evidence="8 9">
    <name type="scientific">Citrobacter portucalensis</name>
    <dbReference type="NCBI Taxonomy" id="1639133"/>
    <lineage>
        <taxon>Bacteria</taxon>
        <taxon>Pseudomonadati</taxon>
        <taxon>Pseudomonadota</taxon>
        <taxon>Gammaproteobacteria</taxon>
        <taxon>Enterobacterales</taxon>
        <taxon>Enterobacteriaceae</taxon>
        <taxon>Citrobacter</taxon>
        <taxon>Citrobacter freundii complex</taxon>
    </lineage>
</organism>
<evidence type="ECO:0000313" key="9">
    <source>
        <dbReference type="Proteomes" id="UP000323297"/>
    </source>
</evidence>
<gene>
    <name evidence="8" type="ORF">D3H66_02255</name>
</gene>
<feature type="transmembrane region" description="Helical" evidence="6">
    <location>
        <begin position="137"/>
        <end position="156"/>
    </location>
</feature>
<dbReference type="InterPro" id="IPR037185">
    <property type="entry name" value="EmrE-like"/>
</dbReference>
<evidence type="ECO:0000256" key="1">
    <source>
        <dbReference type="ARBA" id="ARBA00004651"/>
    </source>
</evidence>
<evidence type="ECO:0000256" key="3">
    <source>
        <dbReference type="ARBA" id="ARBA00022692"/>
    </source>
</evidence>
<comment type="subcellular location">
    <subcellularLocation>
        <location evidence="1">Cell membrane</location>
        <topology evidence="1">Multi-pass membrane protein</topology>
    </subcellularLocation>
</comment>
<feature type="transmembrane region" description="Helical" evidence="6">
    <location>
        <begin position="86"/>
        <end position="104"/>
    </location>
</feature>
<evidence type="ECO:0000313" key="8">
    <source>
        <dbReference type="EMBL" id="KAA1146559.1"/>
    </source>
</evidence>
<evidence type="ECO:0000256" key="5">
    <source>
        <dbReference type="ARBA" id="ARBA00023136"/>
    </source>
</evidence>
<dbReference type="InterPro" id="IPR000620">
    <property type="entry name" value="EamA_dom"/>
</dbReference>
<dbReference type="SUPFAM" id="SSF103481">
    <property type="entry name" value="Multidrug resistance efflux transporter EmrE"/>
    <property type="match status" value="1"/>
</dbReference>
<accession>A0A5B0TB23</accession>
<feature type="transmembrane region" description="Helical" evidence="6">
    <location>
        <begin position="62"/>
        <end position="80"/>
    </location>
</feature>
<evidence type="ECO:0000256" key="4">
    <source>
        <dbReference type="ARBA" id="ARBA00022989"/>
    </source>
</evidence>
<dbReference type="InterPro" id="IPR050638">
    <property type="entry name" value="AA-Vitamin_Transporters"/>
</dbReference>
<reference evidence="8 9" key="1">
    <citation type="submission" date="2019-08" db="EMBL/GenBank/DDBJ databases">
        <title>Draft genome sequence of Citrobacter portucalensis strain isolated from green turtle.</title>
        <authorList>
            <person name="Fernandes M.R."/>
            <person name="Sellera F.P."/>
            <person name="Goldeberg D.W."/>
            <person name="Costa D.C."/>
            <person name="Lincopan N."/>
        </authorList>
    </citation>
    <scope>NUCLEOTIDE SEQUENCE [LARGE SCALE GENOMIC DNA]</scope>
    <source>
        <strain evidence="8 9">TV06</strain>
    </source>
</reference>
<keyword evidence="3 6" id="KW-0812">Transmembrane</keyword>
<comment type="caution">
    <text evidence="8">The sequence shown here is derived from an EMBL/GenBank/DDBJ whole genome shotgun (WGS) entry which is preliminary data.</text>
</comment>
<feature type="transmembrane region" description="Helical" evidence="6">
    <location>
        <begin position="111"/>
        <end position="131"/>
    </location>
</feature>
<feature type="domain" description="EamA" evidence="7">
    <location>
        <begin position="140"/>
        <end position="269"/>
    </location>
</feature>
<keyword evidence="4 6" id="KW-1133">Transmembrane helix</keyword>
<dbReference type="Proteomes" id="UP000323297">
    <property type="component" value="Unassembled WGS sequence"/>
</dbReference>
<dbReference type="AlphaFoldDB" id="A0A5B0TB23"/>
<feature type="transmembrane region" description="Helical" evidence="6">
    <location>
        <begin position="192"/>
        <end position="215"/>
    </location>
</feature>
<sequence length="278" mass="29366">MLIRIIIAMVAFAGNSVLCRLALKGMHADAISFSSLRLISGAIALFLFIAITSDSRKFEFKWLNALLLCIYVFSFSIAYVSLSTGAGALLLFGTVQLVMTVWGIAQGEKLVILKITGILGALAGIAILLLPGAERPSLYAAIMMVIAGLAWAFYSITGKKITDAAASTGGNFILAIPVALIIPLFFRSHLHIDIYGLVLGVLSGAITSGGAYLLWYSLLPLLRSTTASTIQLSVPCLATLGGIIFLGETLTVRILLASIIILAGIGLVIFSDMRKGAK</sequence>
<dbReference type="EMBL" id="VTZD01000003">
    <property type="protein sequence ID" value="KAA1146559.1"/>
    <property type="molecule type" value="Genomic_DNA"/>
</dbReference>
<dbReference type="RefSeq" id="WP_125363450.1">
    <property type="nucleotide sequence ID" value="NZ_CP048388.1"/>
</dbReference>
<protein>
    <submittedName>
        <fullName evidence="8">DMT family transporter</fullName>
    </submittedName>
</protein>
<dbReference type="PANTHER" id="PTHR32322:SF9">
    <property type="entry name" value="AMINO-ACID METABOLITE EFFLUX PUMP-RELATED"/>
    <property type="match status" value="1"/>
</dbReference>
<proteinExistence type="predicted"/>
<evidence type="ECO:0000259" key="7">
    <source>
        <dbReference type="Pfam" id="PF00892"/>
    </source>
</evidence>